<evidence type="ECO:0000313" key="3">
    <source>
        <dbReference type="Proteomes" id="UP000050964"/>
    </source>
</evidence>
<dbReference type="AlphaFoldDB" id="A0A837RJT6"/>
<evidence type="ECO:0000313" key="2">
    <source>
        <dbReference type="EMBL" id="KRK43248.1"/>
    </source>
</evidence>
<name>A0A837RJT6_9LACO</name>
<reference evidence="2 3" key="1">
    <citation type="journal article" date="2015" name="Genome Announc.">
        <title>Expanding the biotechnology potential of lactobacilli through comparative genomics of 213 strains and associated genera.</title>
        <authorList>
            <person name="Sun Z."/>
            <person name="Harris H.M."/>
            <person name="McCann A."/>
            <person name="Guo C."/>
            <person name="Argimon S."/>
            <person name="Zhang W."/>
            <person name="Yang X."/>
            <person name="Jeffery I.B."/>
            <person name="Cooney J.C."/>
            <person name="Kagawa T.F."/>
            <person name="Liu W."/>
            <person name="Song Y."/>
            <person name="Salvetti E."/>
            <person name="Wrobel A."/>
            <person name="Rasinkangas P."/>
            <person name="Parkhill J."/>
            <person name="Rea M.C."/>
            <person name="O'Sullivan O."/>
            <person name="Ritari J."/>
            <person name="Douillard F.P."/>
            <person name="Paul Ross R."/>
            <person name="Yang R."/>
            <person name="Briner A.E."/>
            <person name="Felis G.E."/>
            <person name="de Vos W.M."/>
            <person name="Barrangou R."/>
            <person name="Klaenhammer T.R."/>
            <person name="Caufield P.W."/>
            <person name="Cui Y."/>
            <person name="Zhang H."/>
            <person name="O'Toole P.W."/>
        </authorList>
    </citation>
    <scope>NUCLEOTIDE SEQUENCE [LARGE SCALE GENOMIC DNA]</scope>
    <source>
        <strain evidence="2 3">JCM 15951</strain>
    </source>
</reference>
<dbReference type="Gene3D" id="1.10.1660.10">
    <property type="match status" value="1"/>
</dbReference>
<evidence type="ECO:0008006" key="4">
    <source>
        <dbReference type="Google" id="ProtNLM"/>
    </source>
</evidence>
<sequence>MKRMNNLGGILLSKVKTNNLLTPAQAAKDLGISVATLRKYSLIVERTTKNGKYFERNSQNNRLYTQKNIEDFKEMVKLSHGPKMTLETSAAQIYPAPAADGGKQSDTKQDDEVANLQTTIAKLESENKKRELTINDLKQELTDVQKSKEQLQVELDTLKQQAEEKIENKVAEKDENIKARINEKVTDDKKGHWWNKFMN</sequence>
<feature type="coiled-coil region" evidence="1">
    <location>
        <begin position="113"/>
        <end position="179"/>
    </location>
</feature>
<dbReference type="EMBL" id="AZDB01000009">
    <property type="protein sequence ID" value="KRK43248.1"/>
    <property type="molecule type" value="Genomic_DNA"/>
</dbReference>
<keyword evidence="1" id="KW-0175">Coiled coil</keyword>
<evidence type="ECO:0000256" key="1">
    <source>
        <dbReference type="SAM" id="Coils"/>
    </source>
</evidence>
<protein>
    <recommendedName>
        <fullName evidence="4">HTH merR-type domain-containing protein</fullName>
    </recommendedName>
</protein>
<proteinExistence type="predicted"/>
<dbReference type="Proteomes" id="UP000050964">
    <property type="component" value="Unassembled WGS sequence"/>
</dbReference>
<accession>A0A837RJT6</accession>
<gene>
    <name evidence="2" type="ORF">FD26_GL002107</name>
</gene>
<comment type="caution">
    <text evidence="2">The sequence shown here is derived from an EMBL/GenBank/DDBJ whole genome shotgun (WGS) entry which is preliminary data.</text>
</comment>
<organism evidence="2 3">
    <name type="scientific">Companilactobacillus crustorum JCM 15951</name>
    <dbReference type="NCBI Taxonomy" id="1423737"/>
    <lineage>
        <taxon>Bacteria</taxon>
        <taxon>Bacillati</taxon>
        <taxon>Bacillota</taxon>
        <taxon>Bacilli</taxon>
        <taxon>Lactobacillales</taxon>
        <taxon>Lactobacillaceae</taxon>
        <taxon>Companilactobacillus</taxon>
    </lineage>
</organism>